<sequence>MIILLLLQLTFMNNLNSQIDLWLNNQITNLEVIDYLIEEEKKGLTNYELSLNYLLMGRAYLADENSKTSIEFFEKSIDFATRANKKKESSDNYRVISEAGSYIMLQKGIPYIIKNSKDINDQALRSLELDKDNIRSSIIVANGLINAPKFFGGDINQGISILESLDTNQWPKEVEFDRLIALSNAYEKKKSKNNAINSAKLALRIYPNNKKAKELLLTLEG</sequence>
<dbReference type="Gene3D" id="1.25.40.10">
    <property type="entry name" value="Tetratricopeptide repeat domain"/>
    <property type="match status" value="1"/>
</dbReference>
<gene>
    <name evidence="1" type="ORF">EW093_08210</name>
</gene>
<reference evidence="1 2" key="2">
    <citation type="submission" date="2019-09" db="EMBL/GenBank/DDBJ databases">
        <title>Complete Genome Sequence and Methylome Analysis of free living Spirochaetas.</title>
        <authorList>
            <person name="Leshcheva N."/>
            <person name="Mikheeva N."/>
        </authorList>
    </citation>
    <scope>NUCLEOTIDE SEQUENCE [LARGE SCALE GENOMIC DNA]</scope>
    <source>
        <strain evidence="1 2">P</strain>
    </source>
</reference>
<dbReference type="Proteomes" id="UP000323824">
    <property type="component" value="Chromosome"/>
</dbReference>
<dbReference type="AlphaFoldDB" id="A0A5C1QCM8"/>
<dbReference type="Pfam" id="PF13181">
    <property type="entry name" value="TPR_8"/>
    <property type="match status" value="2"/>
</dbReference>
<dbReference type="EMBL" id="CP035807">
    <property type="protein sequence ID" value="QEN04689.1"/>
    <property type="molecule type" value="Genomic_DNA"/>
</dbReference>
<dbReference type="RefSeq" id="WP_149567932.1">
    <property type="nucleotide sequence ID" value="NZ_CP035807.1"/>
</dbReference>
<protein>
    <recommendedName>
        <fullName evidence="3">Tetratricopeptide repeat protein</fullName>
    </recommendedName>
</protein>
<proteinExistence type="predicted"/>
<evidence type="ECO:0000313" key="1">
    <source>
        <dbReference type="EMBL" id="QEN04689.1"/>
    </source>
</evidence>
<evidence type="ECO:0008006" key="3">
    <source>
        <dbReference type="Google" id="ProtNLM"/>
    </source>
</evidence>
<reference evidence="1 2" key="1">
    <citation type="submission" date="2019-02" db="EMBL/GenBank/DDBJ databases">
        <authorList>
            <person name="Fomenkov A."/>
            <person name="Dubinina G."/>
            <person name="Grabovich M."/>
            <person name="Vincze T."/>
            <person name="Roberts R.J."/>
        </authorList>
    </citation>
    <scope>NUCLEOTIDE SEQUENCE [LARGE SCALE GENOMIC DNA]</scope>
    <source>
        <strain evidence="1 2">P</strain>
    </source>
</reference>
<organism evidence="1 2">
    <name type="scientific">Thiospirochaeta perfilievii</name>
    <dbReference type="NCBI Taxonomy" id="252967"/>
    <lineage>
        <taxon>Bacteria</taxon>
        <taxon>Pseudomonadati</taxon>
        <taxon>Spirochaetota</taxon>
        <taxon>Spirochaetia</taxon>
        <taxon>Spirochaetales</taxon>
        <taxon>Spirochaetaceae</taxon>
        <taxon>Thiospirochaeta</taxon>
    </lineage>
</organism>
<dbReference type="InterPro" id="IPR019734">
    <property type="entry name" value="TPR_rpt"/>
</dbReference>
<keyword evidence="2" id="KW-1185">Reference proteome</keyword>
<dbReference type="OrthoDB" id="1494029at2"/>
<name>A0A5C1QCM8_9SPIO</name>
<dbReference type="SUPFAM" id="SSF48452">
    <property type="entry name" value="TPR-like"/>
    <property type="match status" value="1"/>
</dbReference>
<dbReference type="InterPro" id="IPR011990">
    <property type="entry name" value="TPR-like_helical_dom_sf"/>
</dbReference>
<evidence type="ECO:0000313" key="2">
    <source>
        <dbReference type="Proteomes" id="UP000323824"/>
    </source>
</evidence>
<accession>A0A5C1QCM8</accession>
<dbReference type="KEGG" id="sper:EW093_08210"/>